<dbReference type="PANTHER" id="PTHR43071:SF1">
    <property type="entry name" value="2-AMINO-4-HYDROXY-6-HYDROXYMETHYLDIHYDROPTERIDINE PYROPHOSPHOKINASE"/>
    <property type="match status" value="1"/>
</dbReference>
<evidence type="ECO:0000256" key="8">
    <source>
        <dbReference type="ARBA" id="ARBA00022909"/>
    </source>
</evidence>
<organism evidence="11 12">
    <name type="scientific">Agathobacter ruminis</name>
    <dbReference type="NCBI Taxonomy" id="1712665"/>
    <lineage>
        <taxon>Bacteria</taxon>
        <taxon>Bacillati</taxon>
        <taxon>Bacillota</taxon>
        <taxon>Clostridia</taxon>
        <taxon>Lachnospirales</taxon>
        <taxon>Lachnospiraceae</taxon>
        <taxon>Agathobacter</taxon>
    </lineage>
</organism>
<dbReference type="GO" id="GO:0016301">
    <property type="term" value="F:kinase activity"/>
    <property type="evidence" value="ECO:0007669"/>
    <property type="project" value="UniProtKB-KW"/>
</dbReference>
<name>A0A2G3E1C7_9FIRM</name>
<evidence type="ECO:0000256" key="2">
    <source>
        <dbReference type="ARBA" id="ARBA00005051"/>
    </source>
</evidence>
<comment type="similarity">
    <text evidence="3">In the N-terminal section; belongs to the DHNA family.</text>
</comment>
<dbReference type="InterPro" id="IPR000550">
    <property type="entry name" value="Hppk"/>
</dbReference>
<dbReference type="AlphaFoldDB" id="A0A2G3E1C7"/>
<evidence type="ECO:0000256" key="3">
    <source>
        <dbReference type="ARBA" id="ARBA00009640"/>
    </source>
</evidence>
<reference evidence="11 12" key="1">
    <citation type="submission" date="2017-10" db="EMBL/GenBank/DDBJ databases">
        <title>Resolving the taxonomy of Roseburia spp., Eubacterium rectale and Agathobacter spp. through phylogenomic analysis.</title>
        <authorList>
            <person name="Sheridan P.O."/>
            <person name="Walker A.W."/>
            <person name="Duncan S.H."/>
            <person name="Scott K.P."/>
            <person name="Toole P.W.O."/>
            <person name="Luis P."/>
            <person name="Flint H.J."/>
        </authorList>
    </citation>
    <scope>NUCLEOTIDE SEQUENCE [LARGE SCALE GENOMIC DNA]</scope>
    <source>
        <strain evidence="11 12">JK623</strain>
    </source>
</reference>
<evidence type="ECO:0000256" key="4">
    <source>
        <dbReference type="ARBA" id="ARBA00022679"/>
    </source>
</evidence>
<dbReference type="EMBL" id="PDYG01000087">
    <property type="protein sequence ID" value="PHU37054.1"/>
    <property type="molecule type" value="Genomic_DNA"/>
</dbReference>
<evidence type="ECO:0000256" key="1">
    <source>
        <dbReference type="ARBA" id="ARBA00000198"/>
    </source>
</evidence>
<comment type="pathway">
    <text evidence="9">Cofactor biosynthesis; tetrahydrofolate biosynthesis; 2-amino-4-hydroxy-6-hydroxymethyl-7,8-dihydropteridine diphosphate from 7,8-dihydroneopterin triphosphate: step 3/4.</text>
</comment>
<dbReference type="Pfam" id="PF02152">
    <property type="entry name" value="FolB"/>
    <property type="match status" value="1"/>
</dbReference>
<evidence type="ECO:0000256" key="6">
    <source>
        <dbReference type="ARBA" id="ARBA00022777"/>
    </source>
</evidence>
<dbReference type="Gene3D" id="3.30.1130.10">
    <property type="match status" value="1"/>
</dbReference>
<dbReference type="SMART" id="SM00905">
    <property type="entry name" value="FolB"/>
    <property type="match status" value="1"/>
</dbReference>
<dbReference type="NCBIfam" id="TIGR01498">
    <property type="entry name" value="folK"/>
    <property type="match status" value="1"/>
</dbReference>
<keyword evidence="9" id="KW-0456">Lyase</keyword>
<evidence type="ECO:0000313" key="11">
    <source>
        <dbReference type="EMBL" id="PHU37054.1"/>
    </source>
</evidence>
<dbReference type="GO" id="GO:0004150">
    <property type="term" value="F:dihydroneopterin aldolase activity"/>
    <property type="evidence" value="ECO:0007669"/>
    <property type="project" value="UniProtKB-UniRule"/>
</dbReference>
<dbReference type="SUPFAM" id="SSF55083">
    <property type="entry name" value="6-hydroxymethyl-7,8-dihydropterin pyrophosphokinase, HPPK"/>
    <property type="match status" value="1"/>
</dbReference>
<dbReference type="UniPathway" id="UPA00077">
    <property type="reaction ID" value="UER00154"/>
</dbReference>
<reference evidence="11 12" key="2">
    <citation type="submission" date="2017-10" db="EMBL/GenBank/DDBJ databases">
        <authorList>
            <person name="Banno H."/>
            <person name="Chua N.-H."/>
        </authorList>
    </citation>
    <scope>NUCLEOTIDE SEQUENCE [LARGE SCALE GENOMIC DNA]</scope>
    <source>
        <strain evidence="11 12">JK623</strain>
    </source>
</reference>
<dbReference type="Proteomes" id="UP000224563">
    <property type="component" value="Unassembled WGS sequence"/>
</dbReference>
<dbReference type="PANTHER" id="PTHR43071">
    <property type="entry name" value="2-AMINO-4-HYDROXY-6-HYDROXYMETHYLDIHYDROPTERIDINE PYROPHOSPHOKINASE"/>
    <property type="match status" value="1"/>
</dbReference>
<dbReference type="SUPFAM" id="SSF55620">
    <property type="entry name" value="Tetrahydrobiopterin biosynthesis enzymes-like"/>
    <property type="match status" value="1"/>
</dbReference>
<accession>A0A2G3E1C7</accession>
<evidence type="ECO:0000259" key="10">
    <source>
        <dbReference type="PROSITE" id="PS00794"/>
    </source>
</evidence>
<dbReference type="InterPro" id="IPR035907">
    <property type="entry name" value="Hppk_sf"/>
</dbReference>
<comment type="catalytic activity">
    <reaction evidence="9">
        <text>7,8-dihydroneopterin = 6-hydroxymethyl-7,8-dihydropterin + glycolaldehyde</text>
        <dbReference type="Rhea" id="RHEA:10540"/>
        <dbReference type="ChEBI" id="CHEBI:17001"/>
        <dbReference type="ChEBI" id="CHEBI:17071"/>
        <dbReference type="ChEBI" id="CHEBI:44841"/>
        <dbReference type="EC" id="4.1.2.25"/>
    </reaction>
</comment>
<gene>
    <name evidence="11" type="ORF">CSX02_10190</name>
</gene>
<evidence type="ECO:0000256" key="5">
    <source>
        <dbReference type="ARBA" id="ARBA00022741"/>
    </source>
</evidence>
<protein>
    <recommendedName>
        <fullName evidence="9">Bifunctional folate synthesis protein</fullName>
    </recommendedName>
    <domain>
        <recommendedName>
            <fullName evidence="9">Dihydroneopterin aldolase</fullName>
            <shortName evidence="9">DHNA</shortName>
            <ecNumber evidence="9">4.1.2.25</ecNumber>
        </recommendedName>
        <alternativeName>
            <fullName evidence="9">7,8-dihydroneopterin aldolase</fullName>
        </alternativeName>
    </domain>
    <domain>
        <recommendedName>
            <fullName evidence="9">2-amino-4-hydroxy-6-hydroxymethyldihydropteridine pyrophosphokinase</fullName>
            <ecNumber evidence="9">2.7.6.3</ecNumber>
        </recommendedName>
        <alternativeName>
            <fullName evidence="9">6-hydroxymethyl-7,8-dihydropterin pyrophosphokinase</fullName>
            <shortName evidence="9">PPPK</shortName>
        </alternativeName>
        <alternativeName>
            <fullName evidence="9">7,8-dihydro-6-hydroxymethylpterin pyrophosphokinase</fullName>
            <shortName evidence="9">HPPK</shortName>
        </alternativeName>
    </domain>
</protein>
<feature type="domain" description="7,8-dihydro-6-hydroxymethylpterin-pyrophosphokinase" evidence="10">
    <location>
        <begin position="207"/>
        <end position="218"/>
    </location>
</feature>
<comment type="caution">
    <text evidence="11">The sequence shown here is derived from an EMBL/GenBank/DDBJ whole genome shotgun (WGS) entry which is preliminary data.</text>
</comment>
<keyword evidence="12" id="KW-1185">Reference proteome</keyword>
<dbReference type="GO" id="GO:0046656">
    <property type="term" value="P:folic acid biosynthetic process"/>
    <property type="evidence" value="ECO:0007669"/>
    <property type="project" value="UniProtKB-UniRule"/>
</dbReference>
<proteinExistence type="inferred from homology"/>
<dbReference type="EC" id="4.1.2.25" evidence="9"/>
<dbReference type="NCBIfam" id="TIGR00526">
    <property type="entry name" value="folB_dom"/>
    <property type="match status" value="1"/>
</dbReference>
<dbReference type="NCBIfam" id="TIGR00525">
    <property type="entry name" value="folB"/>
    <property type="match status" value="1"/>
</dbReference>
<dbReference type="InterPro" id="IPR006156">
    <property type="entry name" value="Dihydroneopterin_aldolase"/>
</dbReference>
<keyword evidence="5" id="KW-0547">Nucleotide-binding</keyword>
<keyword evidence="8 9" id="KW-0289">Folate biosynthesis</keyword>
<dbReference type="GO" id="GO:0003848">
    <property type="term" value="F:2-amino-4-hydroxy-6-hydroxymethyldihydropteridine diphosphokinase activity"/>
    <property type="evidence" value="ECO:0007669"/>
    <property type="project" value="UniProtKB-EC"/>
</dbReference>
<dbReference type="PROSITE" id="PS00794">
    <property type="entry name" value="HPPK"/>
    <property type="match status" value="1"/>
</dbReference>
<keyword evidence="7" id="KW-0067">ATP-binding</keyword>
<comment type="function">
    <text evidence="9">Catalyzes the conversion of 7,8-dihydroneopterin to 6-hydroxymethyl-7,8-dihydropterin.</text>
</comment>
<comment type="catalytic activity">
    <reaction evidence="1">
        <text>6-hydroxymethyl-7,8-dihydropterin + ATP = (7,8-dihydropterin-6-yl)methyl diphosphate + AMP + H(+)</text>
        <dbReference type="Rhea" id="RHEA:11412"/>
        <dbReference type="ChEBI" id="CHEBI:15378"/>
        <dbReference type="ChEBI" id="CHEBI:30616"/>
        <dbReference type="ChEBI" id="CHEBI:44841"/>
        <dbReference type="ChEBI" id="CHEBI:72950"/>
        <dbReference type="ChEBI" id="CHEBI:456215"/>
        <dbReference type="EC" id="2.7.6.3"/>
    </reaction>
</comment>
<dbReference type="GO" id="GO:0046654">
    <property type="term" value="P:tetrahydrofolate biosynthetic process"/>
    <property type="evidence" value="ECO:0007669"/>
    <property type="project" value="UniProtKB-UniRule"/>
</dbReference>
<evidence type="ECO:0000256" key="9">
    <source>
        <dbReference type="RuleBase" id="RU362079"/>
    </source>
</evidence>
<dbReference type="EC" id="2.7.6.3" evidence="9"/>
<evidence type="ECO:0000256" key="7">
    <source>
        <dbReference type="ARBA" id="ARBA00022840"/>
    </source>
</evidence>
<comment type="similarity">
    <text evidence="9">Belongs to the DHNA family.</text>
</comment>
<dbReference type="Gene3D" id="3.30.70.560">
    <property type="entry name" value="7,8-Dihydro-6-hydroxymethylpterin-pyrophosphokinase HPPK"/>
    <property type="match status" value="1"/>
</dbReference>
<dbReference type="InterPro" id="IPR006157">
    <property type="entry name" value="FolB_dom"/>
</dbReference>
<dbReference type="RefSeq" id="WP_099386606.1">
    <property type="nucleotide sequence ID" value="NZ_JANSWH010000099.1"/>
</dbReference>
<comment type="pathway">
    <text evidence="2">Cofactor biosynthesis; tetrahydrofolate biosynthesis; 2-amino-4-hydroxy-6-hydroxymethyl-7,8-dihydropteridine diphosphate from 7,8-dihydroneopterin triphosphate: step 4/4.</text>
</comment>
<sequence>MNQDYINVEGLQIYAYHGVFEEEKQKGQTFLINAKVYYDMSAPAQEDQIQAALNYADLCVFMDAFLRSEHFDLIEAAADAVANAVLLHFAQATRIVLCLRKPSAPIGLPFEDVSVTVERGWHRVFLAIGSNMGDRRAYLDSVQEALKVPQVRGVRVSGYIETEPYGGVEQDRFLNGAIELWTTDSPKELLERCHAIEHAAHRTREIHWGPRTLDVDILFYDSLIYDDSDLIIPHIDIKNRNFVLRPMTELAPGFVHPVYHKTMRDLLEELE</sequence>
<keyword evidence="4" id="KW-0808">Transferase</keyword>
<keyword evidence="6 11" id="KW-0418">Kinase</keyword>
<dbReference type="GO" id="GO:0005524">
    <property type="term" value="F:ATP binding"/>
    <property type="evidence" value="ECO:0007669"/>
    <property type="project" value="UniProtKB-KW"/>
</dbReference>
<evidence type="ECO:0000313" key="12">
    <source>
        <dbReference type="Proteomes" id="UP000224563"/>
    </source>
</evidence>
<dbReference type="CDD" id="cd00483">
    <property type="entry name" value="HPPK"/>
    <property type="match status" value="1"/>
</dbReference>
<dbReference type="Pfam" id="PF01288">
    <property type="entry name" value="HPPK"/>
    <property type="match status" value="1"/>
</dbReference>
<dbReference type="InterPro" id="IPR043133">
    <property type="entry name" value="GTP-CH-I_C/QueF"/>
</dbReference>